<dbReference type="PROSITE" id="PS01360">
    <property type="entry name" value="ZF_MYND_1"/>
    <property type="match status" value="1"/>
</dbReference>
<dbReference type="STRING" id="1314776.A0A166BBF6"/>
<dbReference type="GO" id="GO:0008270">
    <property type="term" value="F:zinc ion binding"/>
    <property type="evidence" value="ECO:0007669"/>
    <property type="project" value="UniProtKB-KW"/>
</dbReference>
<evidence type="ECO:0000256" key="3">
    <source>
        <dbReference type="ARBA" id="ARBA00022833"/>
    </source>
</evidence>
<proteinExistence type="predicted"/>
<dbReference type="Proteomes" id="UP000076798">
    <property type="component" value="Unassembled WGS sequence"/>
</dbReference>
<sequence length="414" mass="47413">MTRSCLVCGTPTKKTCTGCSNAAYCSRTCQAEDWISHIVDCDTPGRELTTADHLAASVFKQDSTFMKGETARDYGYYRVLGGPEESKILDAIWMEIILTIGVKPLTLHKWRVEGRLHAELVATYGRTSKRISDVNFAWLREHPEVFDPKGKSISIEENAHEVRLSAWRFIGGSESDSLADMKRKSKDWPAYKHSCFHFYGMVVADGGPSIGNSVPWVRFGFCVFNTRKGIPLRQLYRDLIEKCTFEEFCEAYKKSCLLELIDSKGLKAQRMQMPQHFETVLSQSPDYVATIWFLRAYITAQNEALPDPVILMPYGYANCRDKAELTRLTRFYAKVLKEWVIPPLELHDAAVRDQIYEYLSQLSVFESTTAERRFLKRVLKTQNWWLFGGSSSTATQWIQLSAFVDLMLLHHMTN</sequence>
<dbReference type="Gene3D" id="6.10.140.2220">
    <property type="match status" value="1"/>
</dbReference>
<dbReference type="Pfam" id="PF01753">
    <property type="entry name" value="zf-MYND"/>
    <property type="match status" value="1"/>
</dbReference>
<protein>
    <recommendedName>
        <fullName evidence="5">MYND-type domain-containing protein</fullName>
    </recommendedName>
</protein>
<feature type="domain" description="MYND-type" evidence="5">
    <location>
        <begin position="5"/>
        <end position="41"/>
    </location>
</feature>
<dbReference type="SUPFAM" id="SSF144232">
    <property type="entry name" value="HIT/MYND zinc finger-like"/>
    <property type="match status" value="1"/>
</dbReference>
<dbReference type="EMBL" id="KV428114">
    <property type="protein sequence ID" value="KZT36186.1"/>
    <property type="molecule type" value="Genomic_DNA"/>
</dbReference>
<reference evidence="6 7" key="1">
    <citation type="journal article" date="2016" name="Mol. Biol. Evol.">
        <title>Comparative Genomics of Early-Diverging Mushroom-Forming Fungi Provides Insights into the Origins of Lignocellulose Decay Capabilities.</title>
        <authorList>
            <person name="Nagy L.G."/>
            <person name="Riley R."/>
            <person name="Tritt A."/>
            <person name="Adam C."/>
            <person name="Daum C."/>
            <person name="Floudas D."/>
            <person name="Sun H."/>
            <person name="Yadav J.S."/>
            <person name="Pangilinan J."/>
            <person name="Larsson K.H."/>
            <person name="Matsuura K."/>
            <person name="Barry K."/>
            <person name="Labutti K."/>
            <person name="Kuo R."/>
            <person name="Ohm R.A."/>
            <person name="Bhattacharya S.S."/>
            <person name="Shirouzu T."/>
            <person name="Yoshinaga Y."/>
            <person name="Martin F.M."/>
            <person name="Grigoriev I.V."/>
            <person name="Hibbett D.S."/>
        </authorList>
    </citation>
    <scope>NUCLEOTIDE SEQUENCE [LARGE SCALE GENOMIC DNA]</scope>
    <source>
        <strain evidence="6 7">HHB10207 ss-3</strain>
    </source>
</reference>
<keyword evidence="1" id="KW-0479">Metal-binding</keyword>
<accession>A0A166BBF6</accession>
<dbReference type="PROSITE" id="PS50865">
    <property type="entry name" value="ZF_MYND_2"/>
    <property type="match status" value="1"/>
</dbReference>
<organism evidence="6 7">
    <name type="scientific">Sistotremastrum suecicum HHB10207 ss-3</name>
    <dbReference type="NCBI Taxonomy" id="1314776"/>
    <lineage>
        <taxon>Eukaryota</taxon>
        <taxon>Fungi</taxon>
        <taxon>Dikarya</taxon>
        <taxon>Basidiomycota</taxon>
        <taxon>Agaricomycotina</taxon>
        <taxon>Agaricomycetes</taxon>
        <taxon>Sistotremastrales</taxon>
        <taxon>Sistotremastraceae</taxon>
        <taxon>Sistotremastrum</taxon>
    </lineage>
</organism>
<keyword evidence="3" id="KW-0862">Zinc</keyword>
<evidence type="ECO:0000313" key="6">
    <source>
        <dbReference type="EMBL" id="KZT36186.1"/>
    </source>
</evidence>
<keyword evidence="7" id="KW-1185">Reference proteome</keyword>
<evidence type="ECO:0000256" key="4">
    <source>
        <dbReference type="PROSITE-ProRule" id="PRU00134"/>
    </source>
</evidence>
<gene>
    <name evidence="6" type="ORF">SISSUDRAFT_1130539</name>
</gene>
<name>A0A166BBF6_9AGAM</name>
<evidence type="ECO:0000259" key="5">
    <source>
        <dbReference type="PROSITE" id="PS50865"/>
    </source>
</evidence>
<dbReference type="OrthoDB" id="4851849at2759"/>
<dbReference type="InterPro" id="IPR002893">
    <property type="entry name" value="Znf_MYND"/>
</dbReference>
<evidence type="ECO:0000256" key="2">
    <source>
        <dbReference type="ARBA" id="ARBA00022771"/>
    </source>
</evidence>
<keyword evidence="2 4" id="KW-0863">Zinc-finger</keyword>
<dbReference type="AlphaFoldDB" id="A0A166BBF6"/>
<evidence type="ECO:0000313" key="7">
    <source>
        <dbReference type="Proteomes" id="UP000076798"/>
    </source>
</evidence>
<evidence type="ECO:0000256" key="1">
    <source>
        <dbReference type="ARBA" id="ARBA00022723"/>
    </source>
</evidence>